<evidence type="ECO:0000256" key="9">
    <source>
        <dbReference type="ARBA" id="ARBA00022842"/>
    </source>
</evidence>
<evidence type="ECO:0000313" key="14">
    <source>
        <dbReference type="Proteomes" id="UP000062260"/>
    </source>
</evidence>
<feature type="binding site" evidence="12">
    <location>
        <begin position="207"/>
        <end position="212"/>
    </location>
    <ligand>
        <name>ATP</name>
        <dbReference type="ChEBI" id="CHEBI:30616"/>
    </ligand>
</feature>
<feature type="binding site" evidence="12">
    <location>
        <begin position="9"/>
        <end position="11"/>
    </location>
    <ligand>
        <name>substrate</name>
    </ligand>
</feature>
<evidence type="ECO:0000256" key="5">
    <source>
        <dbReference type="ARBA" id="ARBA00022723"/>
    </source>
</evidence>
<feature type="active site" description="Proton acceptor" evidence="12">
    <location>
        <position position="239"/>
    </location>
</feature>
<accession>A0A0X8FMU1</accession>
<dbReference type="AlphaFoldDB" id="A0A0X8FMU1"/>
<comment type="pathway">
    <text evidence="12">Carbohydrate metabolism; D-ribose degradation; D-ribose 5-phosphate from beta-D-ribopyranose: step 2/2.</text>
</comment>
<feature type="binding site" evidence="12">
    <location>
        <position position="235"/>
    </location>
    <ligand>
        <name>K(+)</name>
        <dbReference type="ChEBI" id="CHEBI:29103"/>
    </ligand>
</feature>
<dbReference type="PANTHER" id="PTHR10584">
    <property type="entry name" value="SUGAR KINASE"/>
    <property type="match status" value="1"/>
</dbReference>
<feature type="binding site" evidence="12">
    <location>
        <position position="269"/>
    </location>
    <ligand>
        <name>K(+)</name>
        <dbReference type="ChEBI" id="CHEBI:29103"/>
    </ligand>
</feature>
<evidence type="ECO:0000256" key="10">
    <source>
        <dbReference type="ARBA" id="ARBA00022958"/>
    </source>
</evidence>
<evidence type="ECO:0000256" key="7">
    <source>
        <dbReference type="ARBA" id="ARBA00022777"/>
    </source>
</evidence>
<evidence type="ECO:0000256" key="8">
    <source>
        <dbReference type="ARBA" id="ARBA00022840"/>
    </source>
</evidence>
<dbReference type="GO" id="GO:0019303">
    <property type="term" value="P:D-ribose catabolic process"/>
    <property type="evidence" value="ECO:0007669"/>
    <property type="project" value="UniProtKB-UniRule"/>
</dbReference>
<comment type="similarity">
    <text evidence="12">Belongs to the carbohydrate kinase PfkB family. Ribokinase subfamily.</text>
</comment>
<dbReference type="Pfam" id="PF00294">
    <property type="entry name" value="PfkB"/>
    <property type="match status" value="1"/>
</dbReference>
<dbReference type="GO" id="GO:0046872">
    <property type="term" value="F:metal ion binding"/>
    <property type="evidence" value="ECO:0007669"/>
    <property type="project" value="UniProtKB-KW"/>
</dbReference>
<feature type="binding site" evidence="12">
    <location>
        <begin position="37"/>
        <end position="41"/>
    </location>
    <ligand>
        <name>substrate</name>
    </ligand>
</feature>
<dbReference type="Gene3D" id="3.40.1190.20">
    <property type="match status" value="1"/>
</dbReference>
<comment type="cofactor">
    <cofactor evidence="12">
        <name>Mg(2+)</name>
        <dbReference type="ChEBI" id="CHEBI:18420"/>
    </cofactor>
    <text evidence="12">Requires a divalent cation, most likely magnesium in vivo, as an electrophilic catalyst to aid phosphoryl group transfer. It is the chelate of the metal and the nucleotide that is the actual substrate.</text>
</comment>
<proteinExistence type="inferred from homology"/>
<dbReference type="InterPro" id="IPR002139">
    <property type="entry name" value="Ribo/fructo_kinase"/>
</dbReference>
<dbReference type="UniPathway" id="UPA00916">
    <property type="reaction ID" value="UER00889"/>
</dbReference>
<keyword evidence="9 12" id="KW-0460">Magnesium</keyword>
<reference evidence="13 14" key="1">
    <citation type="journal article" date="2016" name="Genome Announc.">
        <title>Complete Genome Sequences of Aerococcus christensenii CCUG 28831T, Aerococcus sanguinicola CCUG 43001T, Aerococcus urinae CCUG 36881T, Aerococcus urinaeequi CCUG 28094T, Aerococcus urinaehominis CCUG 42038 BT, and Aerococcus viridans CCUG 4311T.</title>
        <authorList>
            <person name="Carkaci D."/>
            <person name="Dargis R."/>
            <person name="Nielsen X.C."/>
            <person name="Skovgaard O."/>
            <person name="Fuursted K."/>
            <person name="Christensen J.J."/>
        </authorList>
    </citation>
    <scope>NUCLEOTIDE SEQUENCE [LARGE SCALE GENOMIC DNA]</scope>
    <source>
        <strain evidence="13 14">CCUG42038B</strain>
    </source>
</reference>
<dbReference type="GO" id="GO:0004747">
    <property type="term" value="F:ribokinase activity"/>
    <property type="evidence" value="ECO:0007669"/>
    <property type="project" value="UniProtKB-UniRule"/>
</dbReference>
<keyword evidence="7 12" id="KW-0418">Kinase</keyword>
<feature type="binding site" evidence="12">
    <location>
        <position position="233"/>
    </location>
    <ligand>
        <name>K(+)</name>
        <dbReference type="ChEBI" id="CHEBI:29103"/>
    </ligand>
</feature>
<dbReference type="EMBL" id="CP014163">
    <property type="protein sequence ID" value="AMB99562.1"/>
    <property type="molecule type" value="Genomic_DNA"/>
</dbReference>
<evidence type="ECO:0000256" key="3">
    <source>
        <dbReference type="ARBA" id="ARBA00016943"/>
    </source>
</evidence>
<dbReference type="InterPro" id="IPR029056">
    <property type="entry name" value="Ribokinase-like"/>
</dbReference>
<evidence type="ECO:0000256" key="4">
    <source>
        <dbReference type="ARBA" id="ARBA00022679"/>
    </source>
</evidence>
<dbReference type="GO" id="GO:0005524">
    <property type="term" value="F:ATP binding"/>
    <property type="evidence" value="ECO:0007669"/>
    <property type="project" value="UniProtKB-UniRule"/>
</dbReference>
<dbReference type="RefSeq" id="WP_067979587.1">
    <property type="nucleotide sequence ID" value="NZ_CP014163.1"/>
</dbReference>
<dbReference type="OrthoDB" id="9775849at2"/>
<comment type="function">
    <text evidence="12">Catalyzes the phosphorylation of ribose at O-5 in a reaction requiring ATP and magnesium. The resulting D-ribose-5-phosphate can then be used either for sythesis of nucleotides, histidine, and tryptophan, or as a component of the pentose phosphate pathway.</text>
</comment>
<feature type="binding site" evidence="12">
    <location>
        <position position="272"/>
    </location>
    <ligand>
        <name>K(+)</name>
        <dbReference type="ChEBI" id="CHEBI:29103"/>
    </ligand>
</feature>
<dbReference type="SUPFAM" id="SSF53613">
    <property type="entry name" value="Ribokinase-like"/>
    <property type="match status" value="1"/>
</dbReference>
<feature type="binding site" evidence="12">
    <location>
        <position position="137"/>
    </location>
    <ligand>
        <name>substrate</name>
    </ligand>
</feature>
<gene>
    <name evidence="12" type="primary">rbsK</name>
    <name evidence="13" type="ORF">AWM75_05925</name>
</gene>
<evidence type="ECO:0000313" key="13">
    <source>
        <dbReference type="EMBL" id="AMB99562.1"/>
    </source>
</evidence>
<dbReference type="PROSITE" id="PS00584">
    <property type="entry name" value="PFKB_KINASES_2"/>
    <property type="match status" value="1"/>
</dbReference>
<evidence type="ECO:0000256" key="12">
    <source>
        <dbReference type="HAMAP-Rule" id="MF_01987"/>
    </source>
</evidence>
<reference evidence="14" key="2">
    <citation type="submission" date="2016-01" db="EMBL/GenBank/DDBJ databases">
        <title>Six Aerococcus type strain genome sequencing and assembly using PacBio and Illumina Hiseq.</title>
        <authorList>
            <person name="Carkaci D."/>
            <person name="Dargis R."/>
            <person name="Nielsen X.C."/>
            <person name="Skovgaard O."/>
            <person name="Fuursted K."/>
            <person name="Christensen J.J."/>
        </authorList>
    </citation>
    <scope>NUCLEOTIDE SEQUENCE [LARGE SCALE GENOMIC DNA]</scope>
    <source>
        <strain evidence="14">CCUG42038B</strain>
    </source>
</reference>
<dbReference type="InterPro" id="IPR002173">
    <property type="entry name" value="Carboh/pur_kinase_PfkB_CS"/>
</dbReference>
<feature type="binding site" evidence="12">
    <location>
        <begin position="238"/>
        <end position="239"/>
    </location>
    <ligand>
        <name>ATP</name>
        <dbReference type="ChEBI" id="CHEBI:30616"/>
    </ligand>
</feature>
<keyword evidence="11 12" id="KW-0119">Carbohydrate metabolism</keyword>
<keyword evidence="14" id="KW-1185">Reference proteome</keyword>
<comment type="caution">
    <text evidence="12">Lacks conserved residue(s) required for the propagation of feature annotation.</text>
</comment>
<comment type="subcellular location">
    <subcellularLocation>
        <location evidence="12">Cytoplasm</location>
    </subcellularLocation>
</comment>
<keyword evidence="6 12" id="KW-0547">Nucleotide-binding</keyword>
<dbReference type="PRINTS" id="PR00990">
    <property type="entry name" value="RIBOKINASE"/>
</dbReference>
<dbReference type="GO" id="GO:0005829">
    <property type="term" value="C:cytosol"/>
    <property type="evidence" value="ECO:0007669"/>
    <property type="project" value="TreeGrafter"/>
</dbReference>
<evidence type="ECO:0000256" key="2">
    <source>
        <dbReference type="ARBA" id="ARBA00012035"/>
    </source>
</evidence>
<dbReference type="HAMAP" id="MF_01987">
    <property type="entry name" value="Ribokinase"/>
    <property type="match status" value="1"/>
</dbReference>
<dbReference type="EC" id="2.7.1.15" evidence="2 12"/>
<dbReference type="NCBIfam" id="TIGR02152">
    <property type="entry name" value="D_ribokin_bact"/>
    <property type="match status" value="1"/>
</dbReference>
<dbReference type="InterPro" id="IPR011877">
    <property type="entry name" value="Ribokinase"/>
</dbReference>
<comment type="similarity">
    <text evidence="1">Belongs to the carbohydrate kinase pfkB family.</text>
</comment>
<comment type="activity regulation">
    <text evidence="12">Activated by a monovalent cation that binds near, but not in, the active site. The most likely occupant of the site in vivo is potassium. Ion binding induces a conformational change that may alter substrate affinity.</text>
</comment>
<feature type="binding site" evidence="12">
    <location>
        <position position="239"/>
    </location>
    <ligand>
        <name>substrate</name>
    </ligand>
</feature>
<dbReference type="Proteomes" id="UP000062260">
    <property type="component" value="Chromosome"/>
</dbReference>
<dbReference type="InterPro" id="IPR011611">
    <property type="entry name" value="PfkB_dom"/>
</dbReference>
<dbReference type="CDD" id="cd01174">
    <property type="entry name" value="ribokinase"/>
    <property type="match status" value="1"/>
</dbReference>
<dbReference type="KEGG" id="auh:AWM75_05925"/>
<dbReference type="STRING" id="128944.AWM75_05925"/>
<evidence type="ECO:0000256" key="1">
    <source>
        <dbReference type="ARBA" id="ARBA00005380"/>
    </source>
</evidence>
<sequence>MIAVLGSISTDFVVTTNRLPQRGETVYGEDFSTLFGGKGANQAVAAARLGGQVAMFGCVGDDMFAQALLDNLVAHRIDVTSVETVAGQPSGSAHITLHEGDNAIIYVPGANQHVDTAYIDRVADKLFSHQLIVLQNEIPIETVKYVIELANQNDIDIVYDPAPSVAIGADYLAKVTYLTPNETELADLFSQGLDQACQDMPNQLIVTLGGDGLAYHNGQELVRMPALSSKVVDTTGAGDTFAGAFALALSQGQALHQALTFASLAASISVTKKGAQSGMPTEDELKAHPSYNN</sequence>
<comment type="catalytic activity">
    <reaction evidence="12">
        <text>D-ribose + ATP = D-ribose 5-phosphate + ADP + H(+)</text>
        <dbReference type="Rhea" id="RHEA:13697"/>
        <dbReference type="ChEBI" id="CHEBI:15378"/>
        <dbReference type="ChEBI" id="CHEBI:30616"/>
        <dbReference type="ChEBI" id="CHEBI:47013"/>
        <dbReference type="ChEBI" id="CHEBI:78346"/>
        <dbReference type="ChEBI" id="CHEBI:456216"/>
        <dbReference type="EC" id="2.7.1.15"/>
    </reaction>
</comment>
<name>A0A0X8FMU1_9LACT</name>
<dbReference type="PANTHER" id="PTHR10584:SF166">
    <property type="entry name" value="RIBOKINASE"/>
    <property type="match status" value="1"/>
</dbReference>
<comment type="subunit">
    <text evidence="12">Homodimer.</text>
</comment>
<organism evidence="13 14">
    <name type="scientific">Aerococcus urinaehominis</name>
    <dbReference type="NCBI Taxonomy" id="128944"/>
    <lineage>
        <taxon>Bacteria</taxon>
        <taxon>Bacillati</taxon>
        <taxon>Bacillota</taxon>
        <taxon>Bacilli</taxon>
        <taxon>Lactobacillales</taxon>
        <taxon>Aerococcaceae</taxon>
        <taxon>Aerococcus</taxon>
    </lineage>
</organism>
<protein>
    <recommendedName>
        <fullName evidence="3 12">Ribokinase</fullName>
        <shortName evidence="12">RK</shortName>
        <ecNumber evidence="2 12">2.7.1.15</ecNumber>
    </recommendedName>
</protein>
<keyword evidence="12" id="KW-0963">Cytoplasm</keyword>
<keyword evidence="10 12" id="KW-0630">Potassium</keyword>
<keyword evidence="4 12" id="KW-0808">Transferase</keyword>
<evidence type="ECO:0000256" key="6">
    <source>
        <dbReference type="ARBA" id="ARBA00022741"/>
    </source>
</evidence>
<keyword evidence="5 12" id="KW-0479">Metal-binding</keyword>
<evidence type="ECO:0000256" key="11">
    <source>
        <dbReference type="ARBA" id="ARBA00023277"/>
    </source>
</evidence>
<keyword evidence="8 12" id="KW-0067">ATP-binding</keyword>
<feature type="binding site" evidence="12">
    <location>
        <position position="181"/>
    </location>
    <ligand>
        <name>ATP</name>
        <dbReference type="ChEBI" id="CHEBI:30616"/>
    </ligand>
</feature>
<feature type="binding site" evidence="12">
    <location>
        <position position="274"/>
    </location>
    <ligand>
        <name>K(+)</name>
        <dbReference type="ChEBI" id="CHEBI:29103"/>
    </ligand>
</feature>